<evidence type="ECO:0000313" key="2">
    <source>
        <dbReference type="Proteomes" id="UP000704467"/>
    </source>
</evidence>
<organism evidence="1 2">
    <name type="scientific">Brucella haematophila</name>
    <dbReference type="NCBI Taxonomy" id="419474"/>
    <lineage>
        <taxon>Bacteria</taxon>
        <taxon>Pseudomonadati</taxon>
        <taxon>Pseudomonadota</taxon>
        <taxon>Alphaproteobacteria</taxon>
        <taxon>Hyphomicrobiales</taxon>
        <taxon>Brucellaceae</taxon>
        <taxon>Brucella/Ochrobactrum group</taxon>
        <taxon>Brucella</taxon>
    </lineage>
</organism>
<dbReference type="EMBL" id="JAAVLN010000001">
    <property type="protein sequence ID" value="NKC02396.1"/>
    <property type="molecule type" value="Genomic_DNA"/>
</dbReference>
<gene>
    <name evidence="1" type="ORF">HED55_00330</name>
</gene>
<proteinExistence type="predicted"/>
<name>A0ABX1DJG9_9HYPH</name>
<protein>
    <submittedName>
        <fullName evidence="1">Uncharacterized protein</fullName>
    </submittedName>
</protein>
<accession>A0ABX1DJG9</accession>
<evidence type="ECO:0000313" key="1">
    <source>
        <dbReference type="EMBL" id="NKC02396.1"/>
    </source>
</evidence>
<comment type="caution">
    <text evidence="1">The sequence shown here is derived from an EMBL/GenBank/DDBJ whole genome shotgun (WGS) entry which is preliminary data.</text>
</comment>
<reference evidence="1 2" key="1">
    <citation type="submission" date="2020-03" db="EMBL/GenBank/DDBJ databases">
        <title>Whole genome sequencing of clinical and environmental type strains of Ochrobactrum.</title>
        <authorList>
            <person name="Dharne M."/>
        </authorList>
    </citation>
    <scope>NUCLEOTIDE SEQUENCE [LARGE SCALE GENOMIC DNA]</scope>
    <source>
        <strain evidence="1 2">CIP 109452</strain>
    </source>
</reference>
<dbReference type="Proteomes" id="UP000704467">
    <property type="component" value="Unassembled WGS sequence"/>
</dbReference>
<keyword evidence="2" id="KW-1185">Reference proteome</keyword>
<sequence length="88" mass="9766">MTIVDDLKALQPTIYQHALDEFQKAMDAGLTSEAEIQRETGFMDRVASRAAYYFTNLSPAILRTSKAALVTVSSTRGAWPNVKRFGEP</sequence>